<dbReference type="InterPro" id="IPR049900">
    <property type="entry name" value="PKS_mFAS_DH"/>
</dbReference>
<dbReference type="InterPro" id="IPR013149">
    <property type="entry name" value="ADH-like_C"/>
</dbReference>
<evidence type="ECO:0000256" key="4">
    <source>
        <dbReference type="ARBA" id="ARBA00022857"/>
    </source>
</evidence>
<dbReference type="Pfam" id="PF14765">
    <property type="entry name" value="PS-DH"/>
    <property type="match status" value="1"/>
</dbReference>
<dbReference type="InterPro" id="IPR036736">
    <property type="entry name" value="ACP-like_sf"/>
</dbReference>
<dbReference type="InterPro" id="IPR018201">
    <property type="entry name" value="Ketoacyl_synth_AS"/>
</dbReference>
<dbReference type="CDD" id="cd05274">
    <property type="entry name" value="KR_FAS_SDR_x"/>
    <property type="match status" value="1"/>
</dbReference>
<dbReference type="InterPro" id="IPR001227">
    <property type="entry name" value="Ac_transferase_dom_sf"/>
</dbReference>
<dbReference type="Pfam" id="PF16197">
    <property type="entry name" value="KAsynt_C_assoc"/>
    <property type="match status" value="1"/>
</dbReference>
<dbReference type="GO" id="GO:0004312">
    <property type="term" value="F:fatty acid synthase activity"/>
    <property type="evidence" value="ECO:0007669"/>
    <property type="project" value="TreeGrafter"/>
</dbReference>
<dbReference type="GO" id="GO:0044550">
    <property type="term" value="P:secondary metabolite biosynthetic process"/>
    <property type="evidence" value="ECO:0007669"/>
    <property type="project" value="TreeGrafter"/>
</dbReference>
<evidence type="ECO:0000256" key="6">
    <source>
        <dbReference type="ARBA" id="ARBA00023268"/>
    </source>
</evidence>
<dbReference type="SMART" id="SM00822">
    <property type="entry name" value="PKS_KR"/>
    <property type="match status" value="1"/>
</dbReference>
<dbReference type="InterPro" id="IPR049551">
    <property type="entry name" value="PKS_DH_C"/>
</dbReference>
<dbReference type="InterPro" id="IPR057326">
    <property type="entry name" value="KR_dom"/>
</dbReference>
<feature type="active site" description="Proton donor; for dehydratase activity" evidence="8">
    <location>
        <position position="1108"/>
    </location>
</feature>
<dbReference type="PROSITE" id="PS52004">
    <property type="entry name" value="KS3_2"/>
    <property type="match status" value="1"/>
</dbReference>
<keyword evidence="3" id="KW-0808">Transferase</keyword>
<evidence type="ECO:0000259" key="12">
    <source>
        <dbReference type="PROSITE" id="PS52019"/>
    </source>
</evidence>
<proteinExistence type="predicted"/>
<dbReference type="InterPro" id="IPR014030">
    <property type="entry name" value="Ketoacyl_synth_N"/>
</dbReference>
<keyword evidence="1" id="KW-0596">Phosphopantetheine</keyword>
<dbReference type="SMART" id="SM00829">
    <property type="entry name" value="PKS_ER"/>
    <property type="match status" value="1"/>
</dbReference>
<dbReference type="SUPFAM" id="SSF51735">
    <property type="entry name" value="NAD(P)-binding Rossmann-fold domains"/>
    <property type="match status" value="2"/>
</dbReference>
<dbReference type="CDD" id="cd00833">
    <property type="entry name" value="PKS"/>
    <property type="match status" value="1"/>
</dbReference>
<dbReference type="GO" id="GO:0016491">
    <property type="term" value="F:oxidoreductase activity"/>
    <property type="evidence" value="ECO:0007669"/>
    <property type="project" value="UniProtKB-KW"/>
</dbReference>
<dbReference type="InterPro" id="IPR029063">
    <property type="entry name" value="SAM-dependent_MTases_sf"/>
</dbReference>
<dbReference type="InterPro" id="IPR016035">
    <property type="entry name" value="Acyl_Trfase/lysoPLipase"/>
</dbReference>
<dbReference type="Proteomes" id="UP000244855">
    <property type="component" value="Unassembled WGS sequence"/>
</dbReference>
<dbReference type="OrthoDB" id="329835at2759"/>
<dbReference type="Gene3D" id="3.90.180.10">
    <property type="entry name" value="Medium-chain alcohol dehydrogenases, catalytic domain"/>
    <property type="match status" value="1"/>
</dbReference>
<evidence type="ECO:0000256" key="2">
    <source>
        <dbReference type="ARBA" id="ARBA00022553"/>
    </source>
</evidence>
<feature type="active site" description="Proton acceptor; for dehydratase activity" evidence="8">
    <location>
        <position position="936"/>
    </location>
</feature>
<dbReference type="SUPFAM" id="SSF53335">
    <property type="entry name" value="S-adenosyl-L-methionine-dependent methyltransferases"/>
    <property type="match status" value="1"/>
</dbReference>
<dbReference type="SMART" id="SM00825">
    <property type="entry name" value="PKS_KS"/>
    <property type="match status" value="1"/>
</dbReference>
<keyword evidence="14" id="KW-1185">Reference proteome</keyword>
<dbReference type="PANTHER" id="PTHR43775:SF37">
    <property type="entry name" value="SI:DKEY-61P9.11"/>
    <property type="match status" value="1"/>
</dbReference>
<evidence type="ECO:0000256" key="9">
    <source>
        <dbReference type="SAM" id="MobiDB-lite"/>
    </source>
</evidence>
<dbReference type="InterPro" id="IPR056501">
    <property type="entry name" value="NAD-bd_HRPKS_sdrA"/>
</dbReference>
<dbReference type="InterPro" id="IPR050091">
    <property type="entry name" value="PKS_NRPS_Biosynth_Enz"/>
</dbReference>
<evidence type="ECO:0000259" key="10">
    <source>
        <dbReference type="PROSITE" id="PS50075"/>
    </source>
</evidence>
<feature type="domain" description="Ketosynthase family 3 (KS3)" evidence="11">
    <location>
        <begin position="9"/>
        <end position="430"/>
    </location>
</feature>
<dbReference type="CDD" id="cd05195">
    <property type="entry name" value="enoyl_red"/>
    <property type="match status" value="1"/>
</dbReference>
<feature type="domain" description="Carrier" evidence="10">
    <location>
        <begin position="2393"/>
        <end position="2475"/>
    </location>
</feature>
<feature type="compositionally biased region" description="Polar residues" evidence="9">
    <location>
        <begin position="2356"/>
        <end position="2366"/>
    </location>
</feature>
<keyword evidence="2" id="KW-0597">Phosphoprotein</keyword>
<sequence length="2491" mass="271879">MFISENPKIDPIVIVGIGLRLPGGCNDAESYWDLLVNKKDAQRPIPTERFNVDGFYQESGGAGSLSMKHGYFLDEAVDRFDAAFFSMSQAEVARVDPQQRLLLEVMHEALENAGEVDWRGTDISVYAGSFGQDWMQMQARDSQDGNVYGITGMDDFTLANRVSYELDLRGPSMTVKAGCSSSLIALDLACQSLQRGDCSGALVGASNLLLSPEYFMALDNLGALSSSGSSKTFDANADGYARADAVNAVYVKRLHDALRDGNPIRAVIRSTAVNADGKTVGLTNPSTDAQASLIRRAYKKAGINDPGETPMVECHGTGTATGDPLEVAAVTQVFGGPNSRDTYIGSVKPNIGHGEGAAGLSSLIKAVLSLERATIPPNIKFRTPNPKIPFGEAGLVVPTQAMPWPNNRRRRISVDSFGLGGANAHVILEAASELTLDSNACMLPRTNGVGNNLKSPSPSSQRLLTFSAQSESSLTSLLEKYQRFISSENICSTDLAYTLGAKRHHHSVRSFCVTDGTECQPAPAVRNSRSKSKRLLFIFTGQGAQWPGMGRQLIRDFSSFGEDIRQMDRWLSESVHPPQWRMEELMLSESSIKSAEYAQPLCTAVQIGLVNLLRIWNIIPDSVVGHSSGEIAAAYAAGALTMKDAMMVAFYRGVASMKQQRPGAMAAVGLGREEVTGLLSMGTKIACENSRSSVTISGDYNSVEDTLERVRRERPEALARKLQIDRAYHSDHMKSVGSVYESLISTVVPASGLLSIPFFSSVTGQAIEDGRELGPAYWRANMELPVLFLTAVESALKRECDEFGLALELGPHSALSGPFRQICKGLDKSVVYTSCLSRGADCTTSILTATGQLYCQGLMPDFAAMNPGGRTMATLPPYAWTHDTGYWNESRISREFRNRPFPEHELLGARLIGGNDLEPSWRKLLSLKEVPWLSDHIVAKDPVFPAAAYVTMAGEAVRQVTGSKSFTIRSLSIGSAMPLQLGQSTEIITRLQPQRLNDHQESTWFEFSIMSYNSSQKWTRHCFGEVHAGNAMSTSPEGATSGSCTAGGYREVSVRNWYKTAKEAGLEYGPAFQMLQDVKYNIHTDSVSAVLLGGSEQRSEVLHPTMVDQLLQCCILGSVKGHLRLMSKLTLPVHLEEMYISIGSGLCPLHCYTNTVFAGTDTLRADGQIRSSDGSLLVHTKGVTFRRLDNVGNSSSSDPLQALGLLEWRPDIDLVDVRSLVRQTKDLSSCLELVERLNILCVLETTRILSDASSTRHHFNRFKQWNEDYISKIQQHGSKIVQDTSQIFALTSSECRVAIKQLTTEALETPARNIALAVTRIFDDVENIFAGATEPLAVLLKDNLLMEVYNFFNILDHERFFHLLGHAKRSRLRVIEIGAGTGGFTSSILPALTDSTTGECLFSTYTYTDISSGFFKAAKERFGKYPGIEYTVLDISDNPATQGLELNSYDLVVAANVLHATPDLLQTMKNCQSLLRPGGRLFMLELCSEAKWVNYIMGTLPGWWLGEPDGRMNEPYIQAEQWKTTLQDAGFDTVRAIMDQAEPFQLDNIVTARAVAADDLPTDSKAVTLLTKYPDPTQVTNPVKELISSLESEGYEVSLCSLSSFPIVPVDVISLLDIEEQSQTFFQHLGEKDLLGLVRIISQLHSRQILWLTGPAQISAKNPHSAMVLGFARTVRLELGSAFATMELDTDTAMDLSFQSPVVQVFAKLQKQGRGSFVDYEYALVNGVVQVPRFMTRTVDQMLPPTSQQEKLHTLCFGKPGLLSSLQWQVGSRNFEEPLDKDTIEVSVRAASVHHHDTQLQRNGGLGLECAGIVRRVSREANNSGFQVGDRVLCWTADSLASHVRIVAQYCVKIPDGLDFEEAVTLPTAYATAIRSLMEIHPLDAGDTILVHGAADSTGIAAVQIARMQQAEVFATAATEKEKRFLVEKQGVAECNIFSSEDMTSFVSGIKLGTKSRGVDVVINNLTGDLLRGSCECVAEGGTLFELAGKDAAAHGKLDMTMFAGNRGFYGLDIARLMTQKPGIARRYLETTMTLYEKGLVKPIHPIQRFGPNSIQEAFQQFQGTRRPIGAVCIEFPEDARIDCSMPSSHDDLRFRQDRSYLLIGGLGGLGRSASVWLAERGAGLIIFMSRSASADGDDERLLIQELNALGSQVQIVPGSVTDEAAVADLVAKAAKPIAGVMHLALVLQDEALLDMSLNSWQKATEAKVQGTWNLHNELREQPLDFFVLLSSIYGIQGNPKQANYAAASTFLDAFVQFRQQHGLPASVIDLGVMEDIGFVSQHTAILDNLRRAGAQLINENDFLGSLQLAVRSSPIISMPGHPTATYANYTQFVVGLGQHPPDARGLGHRTDAAHGNQSREATQTNNEKDSSDDQLQHFLQEAHRNPTGSLSEDARGVAQFLAAQVAQCLKTLLIFSDVAELDLERGLAELGVDSLIAMELQSWWVQNLASHVTILELTQSASVLALGELARARMLEGIMNGDADAVSQGI</sequence>
<dbReference type="PANTHER" id="PTHR43775">
    <property type="entry name" value="FATTY ACID SYNTHASE"/>
    <property type="match status" value="1"/>
</dbReference>
<feature type="region of interest" description="C-terminal hotdog fold" evidence="8">
    <location>
        <begin position="1049"/>
        <end position="1194"/>
    </location>
</feature>
<keyword evidence="5" id="KW-0560">Oxidoreductase</keyword>
<dbReference type="GO" id="GO:0006633">
    <property type="term" value="P:fatty acid biosynthetic process"/>
    <property type="evidence" value="ECO:0007669"/>
    <property type="project" value="InterPro"/>
</dbReference>
<keyword evidence="4" id="KW-0521">NADP</keyword>
<dbReference type="InterPro" id="IPR013217">
    <property type="entry name" value="Methyltransf_12"/>
</dbReference>
<dbReference type="InterPro" id="IPR049552">
    <property type="entry name" value="PKS_DH_N"/>
</dbReference>
<dbReference type="PROSITE" id="PS50075">
    <property type="entry name" value="CARRIER"/>
    <property type="match status" value="1"/>
</dbReference>
<dbReference type="InterPro" id="IPR009081">
    <property type="entry name" value="PP-bd_ACP"/>
</dbReference>
<dbReference type="CDD" id="cd02440">
    <property type="entry name" value="AdoMet_MTases"/>
    <property type="match status" value="1"/>
</dbReference>
<feature type="domain" description="PKS/mFAS DH" evidence="12">
    <location>
        <begin position="904"/>
        <end position="1194"/>
    </location>
</feature>
<dbReference type="GO" id="GO:0004315">
    <property type="term" value="F:3-oxoacyl-[acyl-carrier-protein] synthase activity"/>
    <property type="evidence" value="ECO:0007669"/>
    <property type="project" value="InterPro"/>
</dbReference>
<evidence type="ECO:0000256" key="5">
    <source>
        <dbReference type="ARBA" id="ARBA00023002"/>
    </source>
</evidence>
<dbReference type="InterPro" id="IPR032821">
    <property type="entry name" value="PKS_assoc"/>
</dbReference>
<dbReference type="InterPro" id="IPR013968">
    <property type="entry name" value="PKS_KR"/>
</dbReference>
<dbReference type="Pfam" id="PF08659">
    <property type="entry name" value="KR"/>
    <property type="match status" value="1"/>
</dbReference>
<dbReference type="Gene3D" id="3.40.47.10">
    <property type="match status" value="1"/>
</dbReference>
<dbReference type="SUPFAM" id="SSF55048">
    <property type="entry name" value="Probable ACP-binding domain of malonyl-CoA ACP transacylase"/>
    <property type="match status" value="1"/>
</dbReference>
<dbReference type="Pfam" id="PF00107">
    <property type="entry name" value="ADH_zinc_N"/>
    <property type="match status" value="1"/>
</dbReference>
<gene>
    <name evidence="13" type="ORF">DM02DRAFT_721978</name>
</gene>
<dbReference type="Gene3D" id="1.10.1200.10">
    <property type="entry name" value="ACP-like"/>
    <property type="match status" value="1"/>
</dbReference>
<dbReference type="InterPro" id="IPR020807">
    <property type="entry name" value="PKS_DH"/>
</dbReference>
<dbReference type="GO" id="GO:0031177">
    <property type="term" value="F:phosphopantetheine binding"/>
    <property type="evidence" value="ECO:0007669"/>
    <property type="project" value="InterPro"/>
</dbReference>
<dbReference type="Pfam" id="PF00698">
    <property type="entry name" value="Acyl_transf_1"/>
    <property type="match status" value="1"/>
</dbReference>
<dbReference type="SUPFAM" id="SSF50129">
    <property type="entry name" value="GroES-like"/>
    <property type="match status" value="1"/>
</dbReference>
<evidence type="ECO:0000256" key="3">
    <source>
        <dbReference type="ARBA" id="ARBA00022679"/>
    </source>
</evidence>
<dbReference type="SMART" id="SM00823">
    <property type="entry name" value="PKS_PP"/>
    <property type="match status" value="1"/>
</dbReference>
<feature type="region of interest" description="Disordered" evidence="9">
    <location>
        <begin position="2341"/>
        <end position="2374"/>
    </location>
</feature>
<dbReference type="Gene3D" id="3.10.129.110">
    <property type="entry name" value="Polyketide synthase dehydratase"/>
    <property type="match status" value="1"/>
</dbReference>
<dbReference type="InterPro" id="IPR014043">
    <property type="entry name" value="Acyl_transferase_dom"/>
</dbReference>
<dbReference type="SUPFAM" id="SSF52151">
    <property type="entry name" value="FabD/lysophospholipase-like"/>
    <property type="match status" value="1"/>
</dbReference>
<dbReference type="PROSITE" id="PS00606">
    <property type="entry name" value="KS3_1"/>
    <property type="match status" value="1"/>
</dbReference>
<protein>
    <submittedName>
        <fullName evidence="13">Putative polyketide synthase</fullName>
    </submittedName>
</protein>
<dbReference type="Pfam" id="PF00109">
    <property type="entry name" value="ketoacyl-synt"/>
    <property type="match status" value="1"/>
</dbReference>
<dbReference type="InterPro" id="IPR014031">
    <property type="entry name" value="Ketoacyl_synth_C"/>
</dbReference>
<dbReference type="SUPFAM" id="SSF53901">
    <property type="entry name" value="Thiolase-like"/>
    <property type="match status" value="1"/>
</dbReference>
<dbReference type="SMART" id="SM00827">
    <property type="entry name" value="PKS_AT"/>
    <property type="match status" value="1"/>
</dbReference>
<dbReference type="Pfam" id="PF23114">
    <property type="entry name" value="NAD-bd_HRPKS_sdrA"/>
    <property type="match status" value="1"/>
</dbReference>
<dbReference type="SMART" id="SM00826">
    <property type="entry name" value="PKS_DH"/>
    <property type="match status" value="1"/>
</dbReference>
<dbReference type="InterPro" id="IPR020843">
    <property type="entry name" value="ER"/>
</dbReference>
<keyword evidence="7" id="KW-0012">Acyltransferase</keyword>
<dbReference type="InterPro" id="IPR011032">
    <property type="entry name" value="GroES-like_sf"/>
</dbReference>
<dbReference type="Pfam" id="PF02801">
    <property type="entry name" value="Ketoacyl-synt_C"/>
    <property type="match status" value="1"/>
</dbReference>
<dbReference type="Gene3D" id="3.40.50.150">
    <property type="entry name" value="Vaccinia Virus protein VP39"/>
    <property type="match status" value="1"/>
</dbReference>
<accession>A0A2V1D673</accession>
<dbReference type="PROSITE" id="PS52019">
    <property type="entry name" value="PKS_MFAS_DH"/>
    <property type="match status" value="1"/>
</dbReference>
<dbReference type="InterPro" id="IPR020841">
    <property type="entry name" value="PKS_Beta-ketoAc_synthase_dom"/>
</dbReference>
<reference evidence="13 14" key="1">
    <citation type="journal article" date="2018" name="Sci. Rep.">
        <title>Comparative genomics provides insights into the lifestyle and reveals functional heterogeneity of dark septate endophytic fungi.</title>
        <authorList>
            <person name="Knapp D.G."/>
            <person name="Nemeth J.B."/>
            <person name="Barry K."/>
            <person name="Hainaut M."/>
            <person name="Henrissat B."/>
            <person name="Johnson J."/>
            <person name="Kuo A."/>
            <person name="Lim J.H.P."/>
            <person name="Lipzen A."/>
            <person name="Nolan M."/>
            <person name="Ohm R.A."/>
            <person name="Tamas L."/>
            <person name="Grigoriev I.V."/>
            <person name="Spatafora J.W."/>
            <person name="Nagy L.G."/>
            <person name="Kovacs G.M."/>
        </authorList>
    </citation>
    <scope>NUCLEOTIDE SEQUENCE [LARGE SCALE GENOMIC DNA]</scope>
    <source>
        <strain evidence="13 14">DSE2036</strain>
    </source>
</reference>
<dbReference type="Gene3D" id="3.40.366.10">
    <property type="entry name" value="Malonyl-Coenzyme A Acyl Carrier Protein, domain 2"/>
    <property type="match status" value="1"/>
</dbReference>
<feature type="region of interest" description="N-terminal hotdog fold" evidence="8">
    <location>
        <begin position="904"/>
        <end position="1033"/>
    </location>
</feature>
<dbReference type="InterPro" id="IPR020806">
    <property type="entry name" value="PKS_PP-bd"/>
</dbReference>
<dbReference type="InterPro" id="IPR042104">
    <property type="entry name" value="PKS_dehydratase_sf"/>
</dbReference>
<dbReference type="EMBL" id="KZ805653">
    <property type="protein sequence ID" value="PVH92724.1"/>
    <property type="molecule type" value="Genomic_DNA"/>
</dbReference>
<dbReference type="SUPFAM" id="SSF47336">
    <property type="entry name" value="ACP-like"/>
    <property type="match status" value="1"/>
</dbReference>
<dbReference type="Gene3D" id="3.30.70.3290">
    <property type="match status" value="1"/>
</dbReference>
<dbReference type="InterPro" id="IPR016036">
    <property type="entry name" value="Malonyl_transacylase_ACP-bd"/>
</dbReference>
<dbReference type="STRING" id="97972.A0A2V1D673"/>
<name>A0A2V1D673_9PLEO</name>
<keyword evidence="6" id="KW-0511">Multifunctional enzyme</keyword>
<dbReference type="InterPro" id="IPR036291">
    <property type="entry name" value="NAD(P)-bd_dom_sf"/>
</dbReference>
<evidence type="ECO:0000313" key="14">
    <source>
        <dbReference type="Proteomes" id="UP000244855"/>
    </source>
</evidence>
<dbReference type="Gene3D" id="3.40.50.720">
    <property type="entry name" value="NAD(P)-binding Rossmann-like Domain"/>
    <property type="match status" value="2"/>
</dbReference>
<organism evidence="13 14">
    <name type="scientific">Periconia macrospinosa</name>
    <dbReference type="NCBI Taxonomy" id="97972"/>
    <lineage>
        <taxon>Eukaryota</taxon>
        <taxon>Fungi</taxon>
        <taxon>Dikarya</taxon>
        <taxon>Ascomycota</taxon>
        <taxon>Pezizomycotina</taxon>
        <taxon>Dothideomycetes</taxon>
        <taxon>Pleosporomycetidae</taxon>
        <taxon>Pleosporales</taxon>
        <taxon>Massarineae</taxon>
        <taxon>Periconiaceae</taxon>
        <taxon>Periconia</taxon>
    </lineage>
</organism>
<evidence type="ECO:0000256" key="1">
    <source>
        <dbReference type="ARBA" id="ARBA00022450"/>
    </source>
</evidence>
<evidence type="ECO:0000256" key="7">
    <source>
        <dbReference type="ARBA" id="ARBA00023315"/>
    </source>
</evidence>
<dbReference type="Pfam" id="PF08242">
    <property type="entry name" value="Methyltransf_12"/>
    <property type="match status" value="1"/>
</dbReference>
<dbReference type="InterPro" id="IPR016039">
    <property type="entry name" value="Thiolase-like"/>
</dbReference>
<dbReference type="Pfam" id="PF21089">
    <property type="entry name" value="PKS_DH_N"/>
    <property type="match status" value="1"/>
</dbReference>
<evidence type="ECO:0000259" key="11">
    <source>
        <dbReference type="PROSITE" id="PS52004"/>
    </source>
</evidence>
<evidence type="ECO:0000313" key="13">
    <source>
        <dbReference type="EMBL" id="PVH92724.1"/>
    </source>
</evidence>
<evidence type="ECO:0000256" key="8">
    <source>
        <dbReference type="PROSITE-ProRule" id="PRU01363"/>
    </source>
</evidence>